<dbReference type="InterPro" id="IPR001932">
    <property type="entry name" value="PPM-type_phosphatase-like_dom"/>
</dbReference>
<sequence length="932" mass="100824">MPRERSSPHPLLKRVEHASPELLKGLAAALASTPLRDVERQRLLRGLKDATLWQHAIEHLVALRTSSLRCTLPHLHTCAQAREWPLAWRLLRTAETWHLQRDVVSFNILIGRPGSWTHALHVGESCMAAMDVEKDTTTRNLVMGLHDQLGRWPLALDFWQRTVCANSGVLVAHGGRWDVASYSILMRGGSVADRWPLALMFLEEMWRAELRVDVTALNTALSVVAWPCTLELLQMFGTLALAEDIISYNTAMNACEKTLRWANAAMLLLEAGSCELRASETSYNSCASSFFKSKKWIEALDLASMTQGTSGVLGFSSASFWRSALFLAQGAVPHVDVAWSAVLSSCEASAEWEMALASLERAFEHHLEVSLVLNNAAISAISAGATAVTASTWQVGVERLLLAASRQLRVDVIGYNALCSAQEKSCVWHQVLSLASQLAARSLRTDAFAAGAVFFASKEAVGGRTWQRTLRLADWVAERQVELDVIKQQAVLAALATRGQALKDGCERLSGSAVSLLESLPKRETCFLETPADESLGSLDERPATRSTGERRQELGALSLVAKGCALSGALGRHPIYGRVAHDAALALEAGTPPPARTVHDIALALSLLGPWDAQIDKAVQRFRQALVPLDRSVQSTQVDSCGASSMAGQRNGENKENQDTFYISVDASVASVAVVDGHGRRGAILSAAGRDALADLLRRMKSCSAEELAQGILLVDAELLIHEKAEPELSGATCAVMRIEGISQPKRRLLLAHLGDCGAVLGRCSKGTNGSSGTPSWSTRRLTEDHRPGERLEAARLIAAGGRVQKMPPPPQAQVDPANMGPPRLWHRQQGNAPGLAMSRGLGDALGKACGLSPEATTLEMELNEEDVVIVLGSDGIFDVLSDAEILHCCRQFIEKRSATEAAAAVTQSARQQWLQRGPYVDDCTCVVLFL</sequence>
<accession>A0ABP0SIC0</accession>
<dbReference type="PROSITE" id="PS51746">
    <property type="entry name" value="PPM_2"/>
    <property type="match status" value="1"/>
</dbReference>
<name>A0ABP0SIC0_9DINO</name>
<evidence type="ECO:0000313" key="2">
    <source>
        <dbReference type="EMBL" id="CAK9111995.1"/>
    </source>
</evidence>
<comment type="caution">
    <text evidence="2">The sequence shown here is derived from an EMBL/GenBank/DDBJ whole genome shotgun (WGS) entry which is preliminary data.</text>
</comment>
<evidence type="ECO:0000313" key="3">
    <source>
        <dbReference type="Proteomes" id="UP001642484"/>
    </source>
</evidence>
<dbReference type="InterPro" id="IPR036457">
    <property type="entry name" value="PPM-type-like_dom_sf"/>
</dbReference>
<gene>
    <name evidence="2" type="ORF">CCMP2556_LOCUS51941</name>
</gene>
<proteinExistence type="predicted"/>
<dbReference type="Gene3D" id="1.25.40.10">
    <property type="entry name" value="Tetratricopeptide repeat domain"/>
    <property type="match status" value="2"/>
</dbReference>
<dbReference type="EMBL" id="CAXAMN010027650">
    <property type="protein sequence ID" value="CAK9111995.1"/>
    <property type="molecule type" value="Genomic_DNA"/>
</dbReference>
<evidence type="ECO:0000259" key="1">
    <source>
        <dbReference type="PROSITE" id="PS51746"/>
    </source>
</evidence>
<dbReference type="SUPFAM" id="SSF81606">
    <property type="entry name" value="PP2C-like"/>
    <property type="match status" value="1"/>
</dbReference>
<dbReference type="SMART" id="SM00332">
    <property type="entry name" value="PP2Cc"/>
    <property type="match status" value="1"/>
</dbReference>
<dbReference type="Pfam" id="PF00481">
    <property type="entry name" value="PP2C"/>
    <property type="match status" value="1"/>
</dbReference>
<keyword evidence="3" id="KW-1185">Reference proteome</keyword>
<organism evidence="2 3">
    <name type="scientific">Durusdinium trenchii</name>
    <dbReference type="NCBI Taxonomy" id="1381693"/>
    <lineage>
        <taxon>Eukaryota</taxon>
        <taxon>Sar</taxon>
        <taxon>Alveolata</taxon>
        <taxon>Dinophyceae</taxon>
        <taxon>Suessiales</taxon>
        <taxon>Symbiodiniaceae</taxon>
        <taxon>Durusdinium</taxon>
    </lineage>
</organism>
<dbReference type="CDD" id="cd00143">
    <property type="entry name" value="PP2Cc"/>
    <property type="match status" value="1"/>
</dbReference>
<dbReference type="PANTHER" id="PTHR47992">
    <property type="entry name" value="PROTEIN PHOSPHATASE"/>
    <property type="match status" value="1"/>
</dbReference>
<dbReference type="InterPro" id="IPR011990">
    <property type="entry name" value="TPR-like_helical_dom_sf"/>
</dbReference>
<reference evidence="2 3" key="1">
    <citation type="submission" date="2024-02" db="EMBL/GenBank/DDBJ databases">
        <authorList>
            <person name="Chen Y."/>
            <person name="Shah S."/>
            <person name="Dougan E. K."/>
            <person name="Thang M."/>
            <person name="Chan C."/>
        </authorList>
    </citation>
    <scope>NUCLEOTIDE SEQUENCE [LARGE SCALE GENOMIC DNA]</scope>
</reference>
<dbReference type="Proteomes" id="UP001642484">
    <property type="component" value="Unassembled WGS sequence"/>
</dbReference>
<dbReference type="InterPro" id="IPR015655">
    <property type="entry name" value="PP2C"/>
</dbReference>
<dbReference type="Gene3D" id="3.60.40.10">
    <property type="entry name" value="PPM-type phosphatase domain"/>
    <property type="match status" value="1"/>
</dbReference>
<feature type="domain" description="PPM-type phosphatase" evidence="1">
    <location>
        <begin position="641"/>
        <end position="932"/>
    </location>
</feature>
<protein>
    <recommendedName>
        <fullName evidence="1">PPM-type phosphatase domain-containing protein</fullName>
    </recommendedName>
</protein>